<dbReference type="SMART" id="SM00345">
    <property type="entry name" value="HTH_GNTR"/>
    <property type="match status" value="1"/>
</dbReference>
<dbReference type="Pfam" id="PF07729">
    <property type="entry name" value="FCD"/>
    <property type="match status" value="1"/>
</dbReference>
<dbReference type="SUPFAM" id="SSF48008">
    <property type="entry name" value="GntR ligand-binding domain-like"/>
    <property type="match status" value="1"/>
</dbReference>
<dbReference type="PROSITE" id="PS50949">
    <property type="entry name" value="HTH_GNTR"/>
    <property type="match status" value="1"/>
</dbReference>
<dbReference type="GO" id="GO:0003700">
    <property type="term" value="F:DNA-binding transcription factor activity"/>
    <property type="evidence" value="ECO:0007669"/>
    <property type="project" value="InterPro"/>
</dbReference>
<feature type="domain" description="HTH gntR-type" evidence="4">
    <location>
        <begin position="8"/>
        <end position="75"/>
    </location>
</feature>
<evidence type="ECO:0000313" key="6">
    <source>
        <dbReference type="Proteomes" id="UP001139516"/>
    </source>
</evidence>
<dbReference type="PANTHER" id="PTHR43537:SF45">
    <property type="entry name" value="GNTR FAMILY REGULATORY PROTEIN"/>
    <property type="match status" value="1"/>
</dbReference>
<evidence type="ECO:0000256" key="3">
    <source>
        <dbReference type="ARBA" id="ARBA00023163"/>
    </source>
</evidence>
<sequence>MEPVKLTQSLGHQVYEKIRDAICLGELAPGERLAEDSLAKRLDVSRQPVHQALQQLHKEGFVQEAGRRGLVVAPMSIELAENVYDLRAALDAAAAARAAERVTGREREAGEAILLDGRRAVAERDVSAMIQADFLFHRYIYELSGNPLIETVATMNWHHVRRVVSALSNRLLSLAPLWQGHEEILCAVLKGDPEGAADLARTHVEAALVRLRGFGSTAFAPAAVVPPPAVLQGALHPAG</sequence>
<dbReference type="Proteomes" id="UP001139516">
    <property type="component" value="Unassembled WGS sequence"/>
</dbReference>
<name>A0A9X1YB21_9PROT</name>
<comment type="caution">
    <text evidence="5">The sequence shown here is derived from an EMBL/GenBank/DDBJ whole genome shotgun (WGS) entry which is preliminary data.</text>
</comment>
<dbReference type="SMART" id="SM00895">
    <property type="entry name" value="FCD"/>
    <property type="match status" value="1"/>
</dbReference>
<dbReference type="PANTHER" id="PTHR43537">
    <property type="entry name" value="TRANSCRIPTIONAL REGULATOR, GNTR FAMILY"/>
    <property type="match status" value="1"/>
</dbReference>
<keyword evidence="2" id="KW-0238">DNA-binding</keyword>
<dbReference type="GO" id="GO:0003677">
    <property type="term" value="F:DNA binding"/>
    <property type="evidence" value="ECO:0007669"/>
    <property type="project" value="UniProtKB-KW"/>
</dbReference>
<proteinExistence type="predicted"/>
<gene>
    <name evidence="5" type="ORF">M0638_18730</name>
</gene>
<dbReference type="SUPFAM" id="SSF46785">
    <property type="entry name" value="Winged helix' DNA-binding domain"/>
    <property type="match status" value="1"/>
</dbReference>
<dbReference type="InterPro" id="IPR036388">
    <property type="entry name" value="WH-like_DNA-bd_sf"/>
</dbReference>
<dbReference type="Gene3D" id="1.10.10.10">
    <property type="entry name" value="Winged helix-like DNA-binding domain superfamily/Winged helix DNA-binding domain"/>
    <property type="match status" value="1"/>
</dbReference>
<dbReference type="InterPro" id="IPR008920">
    <property type="entry name" value="TF_FadR/GntR_C"/>
</dbReference>
<organism evidence="5 6">
    <name type="scientific">Roseomonas acroporae</name>
    <dbReference type="NCBI Taxonomy" id="2937791"/>
    <lineage>
        <taxon>Bacteria</taxon>
        <taxon>Pseudomonadati</taxon>
        <taxon>Pseudomonadota</taxon>
        <taxon>Alphaproteobacteria</taxon>
        <taxon>Acetobacterales</taxon>
        <taxon>Roseomonadaceae</taxon>
        <taxon>Roseomonas</taxon>
    </lineage>
</organism>
<dbReference type="Gene3D" id="1.20.120.530">
    <property type="entry name" value="GntR ligand-binding domain-like"/>
    <property type="match status" value="1"/>
</dbReference>
<reference evidence="5" key="1">
    <citation type="submission" date="2022-04" db="EMBL/GenBank/DDBJ databases">
        <title>Roseomonas acroporae sp. nov., isolated from coral Acropora digitifera.</title>
        <authorList>
            <person name="Sun H."/>
        </authorList>
    </citation>
    <scope>NUCLEOTIDE SEQUENCE</scope>
    <source>
        <strain evidence="5">NAR14</strain>
    </source>
</reference>
<dbReference type="InterPro" id="IPR000524">
    <property type="entry name" value="Tscrpt_reg_HTH_GntR"/>
</dbReference>
<evidence type="ECO:0000256" key="2">
    <source>
        <dbReference type="ARBA" id="ARBA00023125"/>
    </source>
</evidence>
<dbReference type="InterPro" id="IPR036390">
    <property type="entry name" value="WH_DNA-bd_sf"/>
</dbReference>
<dbReference type="Pfam" id="PF00392">
    <property type="entry name" value="GntR"/>
    <property type="match status" value="1"/>
</dbReference>
<evidence type="ECO:0000259" key="4">
    <source>
        <dbReference type="PROSITE" id="PS50949"/>
    </source>
</evidence>
<keyword evidence="6" id="KW-1185">Reference proteome</keyword>
<accession>A0A9X1YB21</accession>
<evidence type="ECO:0000313" key="5">
    <source>
        <dbReference type="EMBL" id="MCK8786415.1"/>
    </source>
</evidence>
<dbReference type="RefSeq" id="WP_248668528.1">
    <property type="nucleotide sequence ID" value="NZ_JALPRX010000082.1"/>
</dbReference>
<keyword evidence="3" id="KW-0804">Transcription</keyword>
<protein>
    <submittedName>
        <fullName evidence="5">GntR family transcriptional regulator</fullName>
    </submittedName>
</protein>
<evidence type="ECO:0000256" key="1">
    <source>
        <dbReference type="ARBA" id="ARBA00023015"/>
    </source>
</evidence>
<keyword evidence="1" id="KW-0805">Transcription regulation</keyword>
<dbReference type="InterPro" id="IPR011711">
    <property type="entry name" value="GntR_C"/>
</dbReference>
<dbReference type="CDD" id="cd07377">
    <property type="entry name" value="WHTH_GntR"/>
    <property type="match status" value="1"/>
</dbReference>
<dbReference type="AlphaFoldDB" id="A0A9X1YB21"/>
<dbReference type="EMBL" id="JALPRX010000082">
    <property type="protein sequence ID" value="MCK8786415.1"/>
    <property type="molecule type" value="Genomic_DNA"/>
</dbReference>